<comment type="caution">
    <text evidence="3">The sequence shown here is derived from an EMBL/GenBank/DDBJ whole genome shotgun (WGS) entry which is preliminary data.</text>
</comment>
<feature type="repeat" description="TPR" evidence="1">
    <location>
        <begin position="503"/>
        <end position="536"/>
    </location>
</feature>
<keyword evidence="4" id="KW-1185">Reference proteome</keyword>
<protein>
    <submittedName>
        <fullName evidence="3">Tetratricopeptide repeat protein</fullName>
    </submittedName>
</protein>
<gene>
    <name evidence="3" type="ORF">IP97_01346</name>
</gene>
<dbReference type="RefSeq" id="WP_133608772.1">
    <property type="nucleotide sequence ID" value="NZ_SNZC01000002.1"/>
</dbReference>
<feature type="signal peptide" evidence="2">
    <location>
        <begin position="1"/>
        <end position="19"/>
    </location>
</feature>
<keyword evidence="1" id="KW-0802">TPR repeat</keyword>
<evidence type="ECO:0000256" key="2">
    <source>
        <dbReference type="SAM" id="SignalP"/>
    </source>
</evidence>
<dbReference type="Gene3D" id="1.25.40.10">
    <property type="entry name" value="Tetratricopeptide repeat domain"/>
    <property type="match status" value="3"/>
</dbReference>
<name>A0A562KH33_9FLAO</name>
<sequence length="593" mass="69658">MLQKIAFFILFLSSFWVSAQNEQLAMDYFEKGEFQKALTLFEEISTKQPSNYFFFQRVIDCYQQLQQYDKAENAITKRKDKYNQPLLYIELGYNYQLQKNTEKADKNYELAIQEVEKEPNYAYQVANSFEKKVLLTWALKAYETAQKKNSNLNFDYQTAMVQGQLGNLEVMLNKLLDYGYNTPEGTPMVQNQLTRFLMDDSDGSFAATIRKNLLLRTQKSQDVYWNQFLSWFFVQQKEYGKAFVQEKAVYKRNPESFYNIVTLGSMAVEEKQFDDAKLILEFVLENTQDLELQMKAHHFLISMEMESATSKEYPVIDLKLQELVKKYGISPYSLDLQILSAHFKTFYLNQSKSGIELLQNTLKLPLNLRDQSKVKMELADIMVYDEKFNQAILYYAQVEDNLKNDVLAHEASLKLAKANFYKKDFDWTLQQVKVLKQSPSLLIANDAIEMFLLIQDNSAEDSLRVALQAYAKADLQMYQNKNEEALQSFLAILQKHKGESIEESTLFKVGKIYEEKKDYLKALSYYQNILDNYKDGIYKDEALFFSAEIYRKYLLDNEKAKPLYEKMVLEHPDSLYYTESRKQYRTLRGDTTI</sequence>
<dbReference type="OrthoDB" id="9763354at2"/>
<dbReference type="InterPro" id="IPR019734">
    <property type="entry name" value="TPR_rpt"/>
</dbReference>
<dbReference type="PROSITE" id="PS50005">
    <property type="entry name" value="TPR"/>
    <property type="match status" value="2"/>
</dbReference>
<dbReference type="Proteomes" id="UP000315312">
    <property type="component" value="Unassembled WGS sequence"/>
</dbReference>
<evidence type="ECO:0000313" key="4">
    <source>
        <dbReference type="Proteomes" id="UP000315312"/>
    </source>
</evidence>
<reference evidence="3 4" key="1">
    <citation type="journal article" date="2015" name="Stand. Genomic Sci.">
        <title>Genomic Encyclopedia of Bacterial and Archaeal Type Strains, Phase III: the genomes of soil and plant-associated and newly described type strains.</title>
        <authorList>
            <person name="Whitman W.B."/>
            <person name="Woyke T."/>
            <person name="Klenk H.P."/>
            <person name="Zhou Y."/>
            <person name="Lilburn T.G."/>
            <person name="Beck B.J."/>
            <person name="De Vos P."/>
            <person name="Vandamme P."/>
            <person name="Eisen J.A."/>
            <person name="Garrity G."/>
            <person name="Hugenholtz P."/>
            <person name="Kyrpides N.C."/>
        </authorList>
    </citation>
    <scope>NUCLEOTIDE SEQUENCE [LARGE SCALE GENOMIC DNA]</scope>
    <source>
        <strain evidence="3 4">CGMCC 1.6844</strain>
    </source>
</reference>
<keyword evidence="2" id="KW-0732">Signal</keyword>
<dbReference type="EMBL" id="VLKM01000005">
    <property type="protein sequence ID" value="TWH94634.1"/>
    <property type="molecule type" value="Genomic_DNA"/>
</dbReference>
<feature type="repeat" description="TPR" evidence="1">
    <location>
        <begin position="18"/>
        <end position="51"/>
    </location>
</feature>
<dbReference type="InterPro" id="IPR011990">
    <property type="entry name" value="TPR-like_helical_dom_sf"/>
</dbReference>
<feature type="chain" id="PRO_5023125114" evidence="2">
    <location>
        <begin position="20"/>
        <end position="593"/>
    </location>
</feature>
<accession>A0A562KH33</accession>
<evidence type="ECO:0000256" key="1">
    <source>
        <dbReference type="PROSITE-ProRule" id="PRU00339"/>
    </source>
</evidence>
<dbReference type="SMART" id="SM00028">
    <property type="entry name" value="TPR"/>
    <property type="match status" value="5"/>
</dbReference>
<evidence type="ECO:0000313" key="3">
    <source>
        <dbReference type="EMBL" id="TWH94634.1"/>
    </source>
</evidence>
<dbReference type="AlphaFoldDB" id="A0A562KH33"/>
<proteinExistence type="predicted"/>
<organism evidence="3 4">
    <name type="scientific">Flavobacterium cheniae</name>
    <dbReference type="NCBI Taxonomy" id="295428"/>
    <lineage>
        <taxon>Bacteria</taxon>
        <taxon>Pseudomonadati</taxon>
        <taxon>Bacteroidota</taxon>
        <taxon>Flavobacteriia</taxon>
        <taxon>Flavobacteriales</taxon>
        <taxon>Flavobacteriaceae</taxon>
        <taxon>Flavobacterium</taxon>
    </lineage>
</organism>
<dbReference type="Pfam" id="PF13432">
    <property type="entry name" value="TPR_16"/>
    <property type="match status" value="1"/>
</dbReference>
<dbReference type="SUPFAM" id="SSF48452">
    <property type="entry name" value="TPR-like"/>
    <property type="match status" value="2"/>
</dbReference>